<organism evidence="6">
    <name type="scientific">Rhizophora mucronata</name>
    <name type="common">Asiatic mangrove</name>
    <dbReference type="NCBI Taxonomy" id="61149"/>
    <lineage>
        <taxon>Eukaryota</taxon>
        <taxon>Viridiplantae</taxon>
        <taxon>Streptophyta</taxon>
        <taxon>Embryophyta</taxon>
        <taxon>Tracheophyta</taxon>
        <taxon>Spermatophyta</taxon>
        <taxon>Magnoliopsida</taxon>
        <taxon>eudicotyledons</taxon>
        <taxon>Gunneridae</taxon>
        <taxon>Pentapetalae</taxon>
        <taxon>rosids</taxon>
        <taxon>fabids</taxon>
        <taxon>Malpighiales</taxon>
        <taxon>Rhizophoraceae</taxon>
        <taxon>Rhizophora</taxon>
    </lineage>
</organism>
<evidence type="ECO:0000256" key="3">
    <source>
        <dbReference type="ARBA" id="ARBA00022827"/>
    </source>
</evidence>
<dbReference type="SUPFAM" id="SSF51971">
    <property type="entry name" value="Nucleotide-binding domain"/>
    <property type="match status" value="1"/>
</dbReference>
<reference evidence="6" key="1">
    <citation type="submission" date="2018-02" db="EMBL/GenBank/DDBJ databases">
        <title>Rhizophora mucronata_Transcriptome.</title>
        <authorList>
            <person name="Meera S.P."/>
            <person name="Sreeshan A."/>
            <person name="Augustine A."/>
        </authorList>
    </citation>
    <scope>NUCLEOTIDE SEQUENCE</scope>
    <source>
        <tissue evidence="6">Leaf</tissue>
    </source>
</reference>
<dbReference type="PANTHER" id="PTHR48467:SF1">
    <property type="entry name" value="GLUTAMATE SYNTHASE 1 [NADH], CHLOROPLASTIC-LIKE"/>
    <property type="match status" value="1"/>
</dbReference>
<accession>A0A2P2LFS7</accession>
<name>A0A2P2LFS7_RHIMU</name>
<protein>
    <submittedName>
        <fullName evidence="6">NADPH:adrenodoxin oxidoreductase</fullName>
    </submittedName>
</protein>
<evidence type="ECO:0000256" key="2">
    <source>
        <dbReference type="ARBA" id="ARBA00022630"/>
    </source>
</evidence>
<dbReference type="EMBL" id="GGEC01036286">
    <property type="protein sequence ID" value="MBX16770.1"/>
    <property type="molecule type" value="Transcribed_RNA"/>
</dbReference>
<dbReference type="InterPro" id="IPR055275">
    <property type="entry name" value="Ferredox_Rdtase"/>
</dbReference>
<comment type="cofactor">
    <cofactor evidence="1">
        <name>FAD</name>
        <dbReference type="ChEBI" id="CHEBI:57692"/>
    </cofactor>
</comment>
<evidence type="ECO:0000313" key="6">
    <source>
        <dbReference type="EMBL" id="MBX16770.1"/>
    </source>
</evidence>
<dbReference type="EMBL" id="GGEC01036284">
    <property type="protein sequence ID" value="MBX16768.1"/>
    <property type="molecule type" value="Transcribed_RNA"/>
</dbReference>
<keyword evidence="4" id="KW-0521">NADP</keyword>
<evidence type="ECO:0000256" key="5">
    <source>
        <dbReference type="ARBA" id="ARBA00023002"/>
    </source>
</evidence>
<dbReference type="EMBL" id="GGEC01036285">
    <property type="protein sequence ID" value="MBX16769.1"/>
    <property type="molecule type" value="Transcribed_RNA"/>
</dbReference>
<proteinExistence type="predicted"/>
<dbReference type="PANTHER" id="PTHR48467">
    <property type="entry name" value="GLUTAMATE SYNTHASE 1 [NADH], CHLOROPLASTIC-LIKE"/>
    <property type="match status" value="1"/>
</dbReference>
<keyword evidence="2" id="KW-0285">Flavoprotein</keyword>
<evidence type="ECO:0000256" key="1">
    <source>
        <dbReference type="ARBA" id="ARBA00001974"/>
    </source>
</evidence>
<sequence>MVLKSIGYKSVPVNGLPFDHKKGIVPNVAGRVLANTTGDSATIESGLYVSGWLKRGPTGIIGTNLYCAEETVASIMQDHEQGMIASESSSPKPGRGGLLQLLDDRNVNFLPFSAWEKIDAEEKKLGNLKNKPRDKLATWEDLLKVASA</sequence>
<keyword evidence="5" id="KW-0560">Oxidoreductase</keyword>
<keyword evidence="3" id="KW-0274">FAD</keyword>
<dbReference type="Gene3D" id="3.40.50.720">
    <property type="entry name" value="NAD(P)-binding Rossmann-like Domain"/>
    <property type="match status" value="1"/>
</dbReference>
<dbReference type="GO" id="GO:0016491">
    <property type="term" value="F:oxidoreductase activity"/>
    <property type="evidence" value="ECO:0007669"/>
    <property type="project" value="UniProtKB-KW"/>
</dbReference>
<evidence type="ECO:0000256" key="4">
    <source>
        <dbReference type="ARBA" id="ARBA00022857"/>
    </source>
</evidence>
<dbReference type="AlphaFoldDB" id="A0A2P2LFS7"/>